<dbReference type="SUPFAM" id="SSF55874">
    <property type="entry name" value="ATPase domain of HSP90 chaperone/DNA topoisomerase II/histidine kinase"/>
    <property type="match status" value="1"/>
</dbReference>
<dbReference type="InterPro" id="IPR003594">
    <property type="entry name" value="HATPase_dom"/>
</dbReference>
<keyword evidence="4" id="KW-0597">Phosphoprotein</keyword>
<keyword evidence="8" id="KW-0472">Membrane</keyword>
<gene>
    <name evidence="11" type="ORF">V1286_001912</name>
</gene>
<sequence length="464" mass="50254">MRLVLQLVARLLVVVALCLGAATIWATIDAYRSVDRATAASAERVSQALEALYWRELLLRSNRTREHLMPVSDWRTIETMKLISPGICVRFEPVGAFENPLCGQSKGIGQPPPLWFAAAVQKLFGTHAAVARSISTRNVTAGTVSAIPDPDAAISLAWQHIVDNIHVALLMALAIAFFASLAIAHTLAPAQQIVAALQRMAHGQYRTSLPRFRSMELAMIGQAVGDLGERLAQATEERAVLTRRLLEIRNDERRALARELHDEFGQNLSAILAFASIIEATGAREQAKSNVASDVRSDVAQDARMISQATHRIMACLRDTLNRLRHPPAEELGLEACLVSLVDSWRSQNATQPMIQLDLQGDLADVRGTVAATAYRVAQECLTNSLRHSAAREIVLRIERRTGTENALLIRVEDDGGGDAAKVAQSTGFGLTGIRERVTALGGSLSIARARRGVSVAATIPLAA</sequence>
<feature type="domain" description="Histidine kinase" evidence="9">
    <location>
        <begin position="259"/>
        <end position="464"/>
    </location>
</feature>
<evidence type="ECO:0000313" key="12">
    <source>
        <dbReference type="Proteomes" id="UP001364224"/>
    </source>
</evidence>
<dbReference type="RefSeq" id="WP_334479108.1">
    <property type="nucleotide sequence ID" value="NZ_JAZHRV010000001.1"/>
</dbReference>
<keyword evidence="5" id="KW-0808">Transferase</keyword>
<dbReference type="EMBL" id="JAZHRV010000001">
    <property type="protein sequence ID" value="MEH2554383.1"/>
    <property type="molecule type" value="Genomic_DNA"/>
</dbReference>
<dbReference type="PANTHER" id="PTHR24421">
    <property type="entry name" value="NITRATE/NITRITE SENSOR PROTEIN NARX-RELATED"/>
    <property type="match status" value="1"/>
</dbReference>
<keyword evidence="8" id="KW-1133">Transmembrane helix</keyword>
<keyword evidence="6 11" id="KW-0418">Kinase</keyword>
<dbReference type="PROSITE" id="PS50885">
    <property type="entry name" value="HAMP"/>
    <property type="match status" value="1"/>
</dbReference>
<dbReference type="SMART" id="SM00304">
    <property type="entry name" value="HAMP"/>
    <property type="match status" value="1"/>
</dbReference>
<dbReference type="EC" id="2.7.13.3" evidence="3"/>
<evidence type="ECO:0000256" key="1">
    <source>
        <dbReference type="ARBA" id="ARBA00000085"/>
    </source>
</evidence>
<evidence type="ECO:0000256" key="6">
    <source>
        <dbReference type="ARBA" id="ARBA00022777"/>
    </source>
</evidence>
<comment type="subcellular location">
    <subcellularLocation>
        <location evidence="2">Membrane</location>
    </subcellularLocation>
</comment>
<evidence type="ECO:0000256" key="2">
    <source>
        <dbReference type="ARBA" id="ARBA00004370"/>
    </source>
</evidence>
<evidence type="ECO:0000259" key="9">
    <source>
        <dbReference type="PROSITE" id="PS50109"/>
    </source>
</evidence>
<dbReference type="Gene3D" id="1.20.5.1930">
    <property type="match status" value="1"/>
</dbReference>
<dbReference type="InterPro" id="IPR036890">
    <property type="entry name" value="HATPase_C_sf"/>
</dbReference>
<dbReference type="InterPro" id="IPR003660">
    <property type="entry name" value="HAMP_dom"/>
</dbReference>
<evidence type="ECO:0000256" key="5">
    <source>
        <dbReference type="ARBA" id="ARBA00022679"/>
    </source>
</evidence>
<dbReference type="PANTHER" id="PTHR24421:SF58">
    <property type="entry name" value="SIGNAL TRANSDUCTION HISTIDINE-PROTEIN KINASE_PHOSPHATASE UHPB"/>
    <property type="match status" value="1"/>
</dbReference>
<name>A0ABU8B783_9BRAD</name>
<evidence type="ECO:0000313" key="11">
    <source>
        <dbReference type="EMBL" id="MEH2554383.1"/>
    </source>
</evidence>
<dbReference type="SMART" id="SM00387">
    <property type="entry name" value="HATPase_c"/>
    <property type="match status" value="1"/>
</dbReference>
<proteinExistence type="predicted"/>
<accession>A0ABU8B783</accession>
<feature type="transmembrane region" description="Helical" evidence="8">
    <location>
        <begin position="165"/>
        <end position="190"/>
    </location>
</feature>
<protein>
    <recommendedName>
        <fullName evidence="3">histidine kinase</fullName>
        <ecNumber evidence="3">2.7.13.3</ecNumber>
    </recommendedName>
</protein>
<dbReference type="GO" id="GO:0016301">
    <property type="term" value="F:kinase activity"/>
    <property type="evidence" value="ECO:0007669"/>
    <property type="project" value="UniProtKB-KW"/>
</dbReference>
<comment type="caution">
    <text evidence="11">The sequence shown here is derived from an EMBL/GenBank/DDBJ whole genome shotgun (WGS) entry which is preliminary data.</text>
</comment>
<dbReference type="InterPro" id="IPR005467">
    <property type="entry name" value="His_kinase_dom"/>
</dbReference>
<keyword evidence="8" id="KW-0812">Transmembrane</keyword>
<keyword evidence="12" id="KW-1185">Reference proteome</keyword>
<evidence type="ECO:0000256" key="3">
    <source>
        <dbReference type="ARBA" id="ARBA00012438"/>
    </source>
</evidence>
<dbReference type="Pfam" id="PF07730">
    <property type="entry name" value="HisKA_3"/>
    <property type="match status" value="1"/>
</dbReference>
<keyword evidence="7" id="KW-0902">Two-component regulatory system</keyword>
<dbReference type="CDD" id="cd16917">
    <property type="entry name" value="HATPase_UhpB-NarQ-NarX-like"/>
    <property type="match status" value="1"/>
</dbReference>
<comment type="catalytic activity">
    <reaction evidence="1">
        <text>ATP + protein L-histidine = ADP + protein N-phospho-L-histidine.</text>
        <dbReference type="EC" id="2.7.13.3"/>
    </reaction>
</comment>
<evidence type="ECO:0000256" key="4">
    <source>
        <dbReference type="ARBA" id="ARBA00022553"/>
    </source>
</evidence>
<evidence type="ECO:0000259" key="10">
    <source>
        <dbReference type="PROSITE" id="PS50885"/>
    </source>
</evidence>
<feature type="domain" description="HAMP" evidence="10">
    <location>
        <begin position="184"/>
        <end position="236"/>
    </location>
</feature>
<dbReference type="Proteomes" id="UP001364224">
    <property type="component" value="Unassembled WGS sequence"/>
</dbReference>
<evidence type="ECO:0000256" key="7">
    <source>
        <dbReference type="ARBA" id="ARBA00023012"/>
    </source>
</evidence>
<dbReference type="InterPro" id="IPR050482">
    <property type="entry name" value="Sensor_HK_TwoCompSys"/>
</dbReference>
<dbReference type="PROSITE" id="PS50109">
    <property type="entry name" value="HIS_KIN"/>
    <property type="match status" value="1"/>
</dbReference>
<organism evidence="11 12">
    <name type="scientific">Bradyrhizobium algeriense</name>
    <dbReference type="NCBI Taxonomy" id="634784"/>
    <lineage>
        <taxon>Bacteria</taxon>
        <taxon>Pseudomonadati</taxon>
        <taxon>Pseudomonadota</taxon>
        <taxon>Alphaproteobacteria</taxon>
        <taxon>Hyphomicrobiales</taxon>
        <taxon>Nitrobacteraceae</taxon>
        <taxon>Bradyrhizobium</taxon>
    </lineage>
</organism>
<dbReference type="Gene3D" id="3.30.565.10">
    <property type="entry name" value="Histidine kinase-like ATPase, C-terminal domain"/>
    <property type="match status" value="1"/>
</dbReference>
<dbReference type="Pfam" id="PF02518">
    <property type="entry name" value="HATPase_c"/>
    <property type="match status" value="1"/>
</dbReference>
<evidence type="ECO:0000256" key="8">
    <source>
        <dbReference type="SAM" id="Phobius"/>
    </source>
</evidence>
<reference evidence="11 12" key="1">
    <citation type="submission" date="2024-02" db="EMBL/GenBank/DDBJ databases">
        <title>Adaptive strategies in a cosmopolitan and abundant soil bacterium.</title>
        <authorList>
            <person name="Carini P."/>
        </authorList>
    </citation>
    <scope>NUCLEOTIDE SEQUENCE [LARGE SCALE GENOMIC DNA]</scope>
    <source>
        <strain evidence="11 12">AZCC 1608</strain>
    </source>
</reference>
<dbReference type="InterPro" id="IPR011712">
    <property type="entry name" value="Sig_transdc_His_kin_sub3_dim/P"/>
</dbReference>
<dbReference type="Gene3D" id="6.10.340.10">
    <property type="match status" value="1"/>
</dbReference>